<evidence type="ECO:0000256" key="1">
    <source>
        <dbReference type="ARBA" id="ARBA00010088"/>
    </source>
</evidence>
<evidence type="ECO:0000313" key="5">
    <source>
        <dbReference type="Proteomes" id="UP001321748"/>
    </source>
</evidence>
<dbReference type="InterPro" id="IPR000073">
    <property type="entry name" value="AB_hydrolase_1"/>
</dbReference>
<comment type="similarity">
    <text evidence="1">Belongs to the peptidase S33 family.</text>
</comment>
<proteinExistence type="inferred from homology"/>
<dbReference type="PANTHER" id="PTHR43798:SF33">
    <property type="entry name" value="HYDROLASE, PUTATIVE (AFU_ORTHOLOGUE AFUA_2G14860)-RELATED"/>
    <property type="match status" value="1"/>
</dbReference>
<dbReference type="Pfam" id="PF00561">
    <property type="entry name" value="Abhydrolase_1"/>
    <property type="match status" value="1"/>
</dbReference>
<dbReference type="InterPro" id="IPR029058">
    <property type="entry name" value="AB_hydrolase_fold"/>
</dbReference>
<protein>
    <submittedName>
        <fullName evidence="4">Alpha/beta hydrolase</fullName>
    </submittedName>
</protein>
<sequence length="318" mass="35466">MRVTYKPFAAHDEFGRPLPPSRSVLYSTSINGTRLVFSMNPAPQRAPILLYLHGGPGSASIPLTQRYNAALEQRFRFINVDQRGCGLSYYPFRAGEDITIALMLSDVVTFIQRLRKAYPRVPITVLGHSWGSVLGLEIARQYPELIRRFIGVGQVIDMNASHRARSHSASGLMPSRLGKLLGSESALADVLLYVGELGEVGIAKGLCRDVARSSTFLQSSDYGWRGIKGLLLGSSQSHARLDEELDAVDFSSVRSFDVPVAFVEGRFDRHLPSYLVEQYAQGLSSQHDLVWFEHSAHCPQWEEPSRFAQVVEKLCREK</sequence>
<dbReference type="Gene3D" id="3.40.50.1820">
    <property type="entry name" value="alpha/beta hydrolase"/>
    <property type="match status" value="1"/>
</dbReference>
<dbReference type="GO" id="GO:0016787">
    <property type="term" value="F:hydrolase activity"/>
    <property type="evidence" value="ECO:0007669"/>
    <property type="project" value="UniProtKB-KW"/>
</dbReference>
<dbReference type="EMBL" id="AP026800">
    <property type="protein sequence ID" value="BDR53908.1"/>
    <property type="molecule type" value="Genomic_DNA"/>
</dbReference>
<accession>A0ABN6SEI2</accession>
<name>A0ABN6SEI2_9BIFI</name>
<keyword evidence="2 4" id="KW-0378">Hydrolase</keyword>
<reference evidence="4 5" key="1">
    <citation type="journal article" date="2023" name="Microbiol. Spectr.">
        <title>Symbiosis of Carpenter Bees with Uncharacterized Lactic Acid Bacteria Showing NAD Auxotrophy.</title>
        <authorList>
            <person name="Kawasaki S."/>
            <person name="Ozawa K."/>
            <person name="Mori T."/>
            <person name="Yamamoto A."/>
            <person name="Ito M."/>
            <person name="Ohkuma M."/>
            <person name="Sakamoto M."/>
            <person name="Matsutani M."/>
        </authorList>
    </citation>
    <scope>NUCLEOTIDE SEQUENCE [LARGE SCALE GENOMIC DNA]</scope>
    <source>
        <strain evidence="4 5">KimH</strain>
    </source>
</reference>
<evidence type="ECO:0000259" key="3">
    <source>
        <dbReference type="Pfam" id="PF00561"/>
    </source>
</evidence>
<organism evidence="4 5">
    <name type="scientific">Bombiscardovia apis</name>
    <dbReference type="NCBI Taxonomy" id="2932182"/>
    <lineage>
        <taxon>Bacteria</taxon>
        <taxon>Bacillati</taxon>
        <taxon>Actinomycetota</taxon>
        <taxon>Actinomycetes</taxon>
        <taxon>Bifidobacteriales</taxon>
        <taxon>Bifidobacteriaceae</taxon>
        <taxon>Bombiscardovia</taxon>
    </lineage>
</organism>
<keyword evidence="5" id="KW-1185">Reference proteome</keyword>
<dbReference type="PANTHER" id="PTHR43798">
    <property type="entry name" value="MONOACYLGLYCEROL LIPASE"/>
    <property type="match status" value="1"/>
</dbReference>
<dbReference type="InterPro" id="IPR050266">
    <property type="entry name" value="AB_hydrolase_sf"/>
</dbReference>
<gene>
    <name evidence="4" type="ORF">KIMH_00190</name>
</gene>
<dbReference type="Proteomes" id="UP001321748">
    <property type="component" value="Chromosome"/>
</dbReference>
<dbReference type="InterPro" id="IPR002410">
    <property type="entry name" value="Peptidase_S33"/>
</dbReference>
<dbReference type="PRINTS" id="PR00793">
    <property type="entry name" value="PROAMNOPTASE"/>
</dbReference>
<feature type="domain" description="AB hydrolase-1" evidence="3">
    <location>
        <begin position="47"/>
        <end position="304"/>
    </location>
</feature>
<dbReference type="RefSeq" id="WP_317642943.1">
    <property type="nucleotide sequence ID" value="NZ_AP026800.1"/>
</dbReference>
<evidence type="ECO:0000256" key="2">
    <source>
        <dbReference type="ARBA" id="ARBA00022801"/>
    </source>
</evidence>
<dbReference type="SUPFAM" id="SSF53474">
    <property type="entry name" value="alpha/beta-Hydrolases"/>
    <property type="match status" value="1"/>
</dbReference>
<evidence type="ECO:0000313" key="4">
    <source>
        <dbReference type="EMBL" id="BDR53908.1"/>
    </source>
</evidence>